<dbReference type="PANTHER" id="PTHR43664:SF1">
    <property type="entry name" value="BETA-METHYLMALYL-COA DEHYDRATASE"/>
    <property type="match status" value="1"/>
</dbReference>
<dbReference type="Pfam" id="PF01575">
    <property type="entry name" value="MaoC_dehydratas"/>
    <property type="match status" value="1"/>
</dbReference>
<dbReference type="Gene3D" id="3.10.129.10">
    <property type="entry name" value="Hotdog Thioesterase"/>
    <property type="match status" value="1"/>
</dbReference>
<comment type="caution">
    <text evidence="2">The sequence shown here is derived from an EMBL/GenBank/DDBJ whole genome shotgun (WGS) entry which is preliminary data.</text>
</comment>
<dbReference type="EMBL" id="SPIA01000001">
    <property type="protein sequence ID" value="TFH68570.1"/>
    <property type="molecule type" value="Genomic_DNA"/>
</dbReference>
<proteinExistence type="predicted"/>
<dbReference type="OrthoDB" id="9759612at2"/>
<dbReference type="InterPro" id="IPR029069">
    <property type="entry name" value="HotDog_dom_sf"/>
</dbReference>
<evidence type="ECO:0000313" key="3">
    <source>
        <dbReference type="Proteomes" id="UP000298133"/>
    </source>
</evidence>
<feature type="domain" description="MaoC-like" evidence="1">
    <location>
        <begin position="17"/>
        <end position="110"/>
    </location>
</feature>
<protein>
    <recommendedName>
        <fullName evidence="1">MaoC-like domain-containing protein</fullName>
    </recommendedName>
</protein>
<dbReference type="SUPFAM" id="SSF54637">
    <property type="entry name" value="Thioesterase/thiol ester dehydrase-isomerase"/>
    <property type="match status" value="1"/>
</dbReference>
<dbReference type="Proteomes" id="UP000298133">
    <property type="component" value="Unassembled WGS sequence"/>
</dbReference>
<organism evidence="2 3">
    <name type="scientific">Gammaproteobacteria bacterium LSUCC0057</name>
    <dbReference type="NCBI Taxonomy" id="2559237"/>
    <lineage>
        <taxon>Bacteria</taxon>
        <taxon>Pseudomonadati</taxon>
        <taxon>Pseudomonadota</taxon>
        <taxon>Gammaproteobacteria</taxon>
        <taxon>Cellvibrionales</taxon>
        <taxon>Porticoccaceae</taxon>
        <taxon>SAR92 clade</taxon>
    </lineage>
</organism>
<reference evidence="2 3" key="1">
    <citation type="submission" date="2019-03" db="EMBL/GenBank/DDBJ databases">
        <title>Draft genome of Gammaproteobacteria bacterium LSUCC0057, a member of the SAR92 clade.</title>
        <authorList>
            <person name="Lanclos V.C."/>
            <person name="Doiron C."/>
            <person name="Henson M.W."/>
            <person name="Thrash J.C."/>
        </authorList>
    </citation>
    <scope>NUCLEOTIDE SEQUENCE [LARGE SCALE GENOMIC DNA]</scope>
    <source>
        <strain evidence="2 3">LSUCC0057</strain>
    </source>
</reference>
<sequence length="157" mass="17092">MTTTRYWQHLTVGDRYTAGPTTVSKHDVVEFARDFDPQPYHMDAEAAEQSIFGGLCASGWQICALAMRLLSEALEGDGVNILGSRGVPALRWKRPLFAGESVAAAIELTALEAGPAAAPYGVALYAVTLNNQQQQPVLTMQCELMIDSRQAEEQRHG</sequence>
<name>A0A4Y8UIN9_9GAMM</name>
<dbReference type="AlphaFoldDB" id="A0A4Y8UIN9"/>
<dbReference type="InterPro" id="IPR002539">
    <property type="entry name" value="MaoC-like_dom"/>
</dbReference>
<evidence type="ECO:0000313" key="2">
    <source>
        <dbReference type="EMBL" id="TFH68570.1"/>
    </source>
</evidence>
<dbReference type="PANTHER" id="PTHR43664">
    <property type="entry name" value="MONOAMINE OXIDASE-RELATED"/>
    <property type="match status" value="1"/>
</dbReference>
<dbReference type="InterPro" id="IPR052342">
    <property type="entry name" value="MCH/BMMD"/>
</dbReference>
<gene>
    <name evidence="2" type="ORF">E3W66_01005</name>
</gene>
<keyword evidence="3" id="KW-1185">Reference proteome</keyword>
<evidence type="ECO:0000259" key="1">
    <source>
        <dbReference type="Pfam" id="PF01575"/>
    </source>
</evidence>
<accession>A0A4Y8UIN9</accession>